<dbReference type="AlphaFoldDB" id="A0A6H0XM78"/>
<dbReference type="Proteomes" id="UP000503462">
    <property type="component" value="Chromosome 1"/>
</dbReference>
<dbReference type="Pfam" id="PF00702">
    <property type="entry name" value="Hydrolase"/>
    <property type="match status" value="1"/>
</dbReference>
<dbReference type="Gene3D" id="1.10.150.720">
    <property type="entry name" value="Haloacid dehalogenase-like hydrolase"/>
    <property type="match status" value="1"/>
</dbReference>
<gene>
    <name evidence="1" type="ORF">AMS68_001252</name>
</gene>
<protein>
    <recommendedName>
        <fullName evidence="3">Haloacid dehalogenase-like hydrolase domain-containing protein 3</fullName>
    </recommendedName>
</protein>
<evidence type="ECO:0000313" key="1">
    <source>
        <dbReference type="EMBL" id="QIW95734.1"/>
    </source>
</evidence>
<dbReference type="Gene3D" id="3.40.50.1000">
    <property type="entry name" value="HAD superfamily/HAD-like"/>
    <property type="match status" value="1"/>
</dbReference>
<reference evidence="1 2" key="1">
    <citation type="journal article" date="2016" name="Sci. Rep.">
        <title>Peltaster fructicola genome reveals evolution from an invasive phytopathogen to an ectophytic parasite.</title>
        <authorList>
            <person name="Xu C."/>
            <person name="Chen H."/>
            <person name="Gleason M.L."/>
            <person name="Xu J.R."/>
            <person name="Liu H."/>
            <person name="Zhang R."/>
            <person name="Sun G."/>
        </authorList>
    </citation>
    <scope>NUCLEOTIDE SEQUENCE [LARGE SCALE GENOMIC DNA]</scope>
    <source>
        <strain evidence="1 2">LNHT1506</strain>
    </source>
</reference>
<keyword evidence="2" id="KW-1185">Reference proteome</keyword>
<dbReference type="InterPro" id="IPR044924">
    <property type="entry name" value="HAD-SF_hydro_IA_REG-2-like_cap"/>
</dbReference>
<dbReference type="InterPro" id="IPR051828">
    <property type="entry name" value="HAD-like_hydrolase_domain"/>
</dbReference>
<evidence type="ECO:0000313" key="2">
    <source>
        <dbReference type="Proteomes" id="UP000503462"/>
    </source>
</evidence>
<name>A0A6H0XM78_9PEZI</name>
<sequence>MLPLSRMPARNILVCFDAFGTLFNPKTPVVHQYGEVARALGLRGFSDADLGAAFSAAFKNESKQNPNYGRATGLGAEKWWTNVTNQSLSSDLAPKLIRRFHCDEGYILYDDVKPLLHKLRVSAKRTKSNIVIGVITNSDDRVPDILRAFNLKVNDLRYGDRMKAPLASGDDIDFSIMSYDVGHEKPDRRIFDAAVETLSSIIAQSGAEVRAPQAESWSKIYIGDEYKKDVVGALSAGWSVALIDRDGSQSHDGVLQLSESHSSDLFDILETSRAVGARCLDDLTKRIPA</sequence>
<dbReference type="InterPro" id="IPR023214">
    <property type="entry name" value="HAD_sf"/>
</dbReference>
<dbReference type="InterPro" id="IPR036412">
    <property type="entry name" value="HAD-like_sf"/>
</dbReference>
<dbReference type="GO" id="GO:0005634">
    <property type="term" value="C:nucleus"/>
    <property type="evidence" value="ECO:0007669"/>
    <property type="project" value="TreeGrafter"/>
</dbReference>
<dbReference type="EMBL" id="CP051139">
    <property type="protein sequence ID" value="QIW95734.1"/>
    <property type="molecule type" value="Genomic_DNA"/>
</dbReference>
<accession>A0A6H0XM78</accession>
<dbReference type="SUPFAM" id="SSF56784">
    <property type="entry name" value="HAD-like"/>
    <property type="match status" value="1"/>
</dbReference>
<proteinExistence type="predicted"/>
<organism evidence="1 2">
    <name type="scientific">Peltaster fructicola</name>
    <dbReference type="NCBI Taxonomy" id="286661"/>
    <lineage>
        <taxon>Eukaryota</taxon>
        <taxon>Fungi</taxon>
        <taxon>Dikarya</taxon>
        <taxon>Ascomycota</taxon>
        <taxon>Pezizomycotina</taxon>
        <taxon>Dothideomycetes</taxon>
        <taxon>Dothideomycetes incertae sedis</taxon>
        <taxon>Peltaster</taxon>
    </lineage>
</organism>
<dbReference type="OrthoDB" id="444127at2759"/>
<dbReference type="PANTHER" id="PTHR46191:SF2">
    <property type="entry name" value="HALOACID DEHALOGENASE-LIKE HYDROLASE DOMAIN-CONTAINING PROTEIN 3"/>
    <property type="match status" value="1"/>
</dbReference>
<dbReference type="PANTHER" id="PTHR46191">
    <property type="match status" value="1"/>
</dbReference>
<evidence type="ECO:0008006" key="3">
    <source>
        <dbReference type="Google" id="ProtNLM"/>
    </source>
</evidence>